<dbReference type="Gene3D" id="3.40.50.1820">
    <property type="entry name" value="alpha/beta hydrolase"/>
    <property type="match status" value="1"/>
</dbReference>
<dbReference type="InterPro" id="IPR011042">
    <property type="entry name" value="6-blade_b-propeller_TolB-like"/>
</dbReference>
<dbReference type="NCBIfam" id="NF033523">
    <property type="entry name" value="lasso_peptidase"/>
    <property type="match status" value="1"/>
</dbReference>
<evidence type="ECO:0000313" key="5">
    <source>
        <dbReference type="Proteomes" id="UP000286681"/>
    </source>
</evidence>
<feature type="region of interest" description="Disordered" evidence="1">
    <location>
        <begin position="690"/>
        <end position="709"/>
    </location>
</feature>
<dbReference type="InterPro" id="IPR029058">
    <property type="entry name" value="AB_hydrolase_fold"/>
</dbReference>
<dbReference type="SUPFAM" id="SSF53474">
    <property type="entry name" value="alpha/beta-Hydrolases"/>
    <property type="match status" value="1"/>
</dbReference>
<dbReference type="GO" id="GO:0006508">
    <property type="term" value="P:proteolysis"/>
    <property type="evidence" value="ECO:0007669"/>
    <property type="project" value="InterPro"/>
</dbReference>
<dbReference type="SUPFAM" id="SSF82171">
    <property type="entry name" value="DPP6 N-terminal domain-like"/>
    <property type="match status" value="1"/>
</dbReference>
<feature type="chain" id="PRO_5042593167" evidence="2">
    <location>
        <begin position="25"/>
        <end position="709"/>
    </location>
</feature>
<keyword evidence="2" id="KW-0732">Signal</keyword>
<dbReference type="EMBL" id="QQWO01000008">
    <property type="protein sequence ID" value="RSV03031.1"/>
    <property type="molecule type" value="Genomic_DNA"/>
</dbReference>
<sequence length="709" mass="77894">MQLTWKALSVLVMLSMAIASSSDAGQVSPRQLVETADFGNIVISPDGRRVAFRVEQPNIERNSIDSQWFVQDSDGLSRPIRVGDGGFAVQTFFGLSAPEPATWSPDGQWIYYRAVIDGRIDVWRAAADGSGAHAMTGDAADVREFILSPDGHILKYSVGPTRENISAAEQAQYANGVLVDKSVPIGHPLFKSGYLDGRQSTLRYRAGKELDRAPLLAEMNDEWKSIDLITGKRRNLAQHETIGGPSNSSSLPDSELGPSDLAVASTGDRTIVLTPSGDGKGLYSQPFYAISVIRGGGAKGRVRCQVDACNNKLITGARWRPGSDELVFTVSDPDRGRAQSLFRWNIESGAVRLVARSRGLLNGGRDERSACAISHDILVCAEAEADRPPRLERIDLETGRRDTLFDPNAALAADIARSTQVELLRWKDATGHTFTGQFFPARREAGKLPPLFVTYYDCLGFVRGGVGDEWPLASLAQQGISALCINRAPARLDAVERYDQGIAAVRSAIDLLASAGKIQRDKVGMGGLSFGTEVTLWTAVNSNLLAAVSIASPLPTPVGFELRRMYDDSFLPPLEKFWQLGSPMGTAVRWRRLSPVCNLDKLHAPVLMQMPEHEYLLSVDYAVPLIKARKAELYVFPDEAHFKFQPKHKLAVYERNLDWFRFWLQGVEDPDHAKKEQYRRWHDLRDAADHAASTSTAIPPPATNCPQSD</sequence>
<organism evidence="4 5">
    <name type="scientific">Sphingomonas koreensis</name>
    <dbReference type="NCBI Taxonomy" id="93064"/>
    <lineage>
        <taxon>Bacteria</taxon>
        <taxon>Pseudomonadati</taxon>
        <taxon>Pseudomonadota</taxon>
        <taxon>Alphaproteobacteria</taxon>
        <taxon>Sphingomonadales</taxon>
        <taxon>Sphingomonadaceae</taxon>
        <taxon>Sphingomonas</taxon>
    </lineage>
</organism>
<evidence type="ECO:0000256" key="2">
    <source>
        <dbReference type="SAM" id="SignalP"/>
    </source>
</evidence>
<dbReference type="Gene3D" id="2.120.10.30">
    <property type="entry name" value="TolB, C-terminal domain"/>
    <property type="match status" value="1"/>
</dbReference>
<dbReference type="Pfam" id="PF07676">
    <property type="entry name" value="PD40"/>
    <property type="match status" value="1"/>
</dbReference>
<feature type="domain" description="Peptidase S9 prolyl oligopeptidase catalytic" evidence="3">
    <location>
        <begin position="507"/>
        <end position="665"/>
    </location>
</feature>
<dbReference type="AlphaFoldDB" id="A0AAJ4S3Q9"/>
<gene>
    <name evidence="4" type="ORF">CA257_11105</name>
</gene>
<proteinExistence type="predicted"/>
<feature type="region of interest" description="Disordered" evidence="1">
    <location>
        <begin position="239"/>
        <end position="259"/>
    </location>
</feature>
<dbReference type="Proteomes" id="UP000286681">
    <property type="component" value="Unassembled WGS sequence"/>
</dbReference>
<evidence type="ECO:0000259" key="3">
    <source>
        <dbReference type="Pfam" id="PF00326"/>
    </source>
</evidence>
<name>A0AAJ4S3Q9_9SPHN</name>
<dbReference type="InterPro" id="IPR011659">
    <property type="entry name" value="WD40"/>
</dbReference>
<comment type="caution">
    <text evidence="4">The sequence shown here is derived from an EMBL/GenBank/DDBJ whole genome shotgun (WGS) entry which is preliminary data.</text>
</comment>
<protein>
    <submittedName>
        <fullName evidence="4">Atxe2 family lasso peptide isopeptidase</fullName>
    </submittedName>
</protein>
<evidence type="ECO:0000313" key="4">
    <source>
        <dbReference type="EMBL" id="RSV03031.1"/>
    </source>
</evidence>
<evidence type="ECO:0000256" key="1">
    <source>
        <dbReference type="SAM" id="MobiDB-lite"/>
    </source>
</evidence>
<accession>A0AAJ4S3Q9</accession>
<dbReference type="InterPro" id="IPR053536">
    <property type="entry name" value="Lasso_peptide_isopeptidase"/>
</dbReference>
<feature type="signal peptide" evidence="2">
    <location>
        <begin position="1"/>
        <end position="24"/>
    </location>
</feature>
<reference evidence="4 5" key="1">
    <citation type="submission" date="2018-07" db="EMBL/GenBank/DDBJ databases">
        <title>Genomic and Epidemiologic Investigation of an Indolent Hospital Outbreak.</title>
        <authorList>
            <person name="Johnson R.C."/>
            <person name="Deming C."/>
            <person name="Conlan S."/>
            <person name="Zellmer C.J."/>
            <person name="Michelin A.V."/>
            <person name="Lee-Lin S."/>
            <person name="Thomas P.J."/>
            <person name="Park M."/>
            <person name="Weingarten R.A."/>
            <person name="Less J."/>
            <person name="Dekker J.P."/>
            <person name="Frank K.M."/>
            <person name="Musser K.A."/>
            <person name="Mcquiston J.R."/>
            <person name="Henderson D.K."/>
            <person name="Lau A.F."/>
            <person name="Palmore T.N."/>
            <person name="Segre J.A."/>
        </authorList>
    </citation>
    <scope>NUCLEOTIDE SEQUENCE [LARGE SCALE GENOMIC DNA]</scope>
    <source>
        <strain evidence="4 5">SK-NIH.Env10_0317</strain>
    </source>
</reference>
<dbReference type="InterPro" id="IPR001375">
    <property type="entry name" value="Peptidase_S9_cat"/>
</dbReference>
<dbReference type="GO" id="GO:0008236">
    <property type="term" value="F:serine-type peptidase activity"/>
    <property type="evidence" value="ECO:0007669"/>
    <property type="project" value="InterPro"/>
</dbReference>
<dbReference type="Pfam" id="PF00326">
    <property type="entry name" value="Peptidase_S9"/>
    <property type="match status" value="1"/>
</dbReference>